<dbReference type="GO" id="GO:0008270">
    <property type="term" value="F:zinc ion binding"/>
    <property type="evidence" value="ECO:0007669"/>
    <property type="project" value="UniProtKB-KW"/>
</dbReference>
<dbReference type="InterPro" id="IPR000571">
    <property type="entry name" value="Znf_CCCH"/>
</dbReference>
<feature type="zinc finger region" description="C3H1-type" evidence="4">
    <location>
        <begin position="457"/>
        <end position="485"/>
    </location>
</feature>
<feature type="domain" description="C3H1-type" evidence="6">
    <location>
        <begin position="457"/>
        <end position="485"/>
    </location>
</feature>
<name>A0A7J6MKR1_PERCH</name>
<feature type="compositionally biased region" description="Basic and acidic residues" evidence="5">
    <location>
        <begin position="1"/>
        <end position="15"/>
    </location>
</feature>
<dbReference type="InterPro" id="IPR050951">
    <property type="entry name" value="Retrovirus_Pol_polyprotein"/>
</dbReference>
<dbReference type="EMBL" id="JAAPAO010000117">
    <property type="protein sequence ID" value="KAF4672182.1"/>
    <property type="molecule type" value="Genomic_DNA"/>
</dbReference>
<keyword evidence="3 4" id="KW-0862">Zinc</keyword>
<keyword evidence="10" id="KW-1185">Reference proteome</keyword>
<evidence type="ECO:0000259" key="6">
    <source>
        <dbReference type="PROSITE" id="PS50103"/>
    </source>
</evidence>
<organism evidence="9 10">
    <name type="scientific">Perkinsus chesapeaki</name>
    <name type="common">Clam parasite</name>
    <name type="synonym">Perkinsus andrewsi</name>
    <dbReference type="NCBI Taxonomy" id="330153"/>
    <lineage>
        <taxon>Eukaryota</taxon>
        <taxon>Sar</taxon>
        <taxon>Alveolata</taxon>
        <taxon>Perkinsozoa</taxon>
        <taxon>Perkinsea</taxon>
        <taxon>Perkinsida</taxon>
        <taxon>Perkinsidae</taxon>
        <taxon>Perkinsus</taxon>
    </lineage>
</organism>
<evidence type="ECO:0000256" key="3">
    <source>
        <dbReference type="ARBA" id="ARBA00022833"/>
    </source>
</evidence>
<dbReference type="InterPro" id="IPR001584">
    <property type="entry name" value="Integrase_cat-core"/>
</dbReference>
<evidence type="ECO:0000313" key="10">
    <source>
        <dbReference type="Proteomes" id="UP000591131"/>
    </source>
</evidence>
<dbReference type="Gene3D" id="4.10.1000.10">
    <property type="entry name" value="Zinc finger, CCCH-type"/>
    <property type="match status" value="1"/>
</dbReference>
<dbReference type="SUPFAM" id="SSF90229">
    <property type="entry name" value="CCCH zinc finger"/>
    <property type="match status" value="1"/>
</dbReference>
<evidence type="ECO:0000256" key="1">
    <source>
        <dbReference type="ARBA" id="ARBA00022723"/>
    </source>
</evidence>
<comment type="caution">
    <text evidence="9">The sequence shown here is derived from an EMBL/GenBank/DDBJ whole genome shotgun (WGS) entry which is preliminary data.</text>
</comment>
<evidence type="ECO:0000256" key="5">
    <source>
        <dbReference type="SAM" id="MobiDB-lite"/>
    </source>
</evidence>
<evidence type="ECO:0000259" key="8">
    <source>
        <dbReference type="PROSITE" id="PS50994"/>
    </source>
</evidence>
<dbReference type="Pfam" id="PF00665">
    <property type="entry name" value="rve"/>
    <property type="match status" value="1"/>
</dbReference>
<dbReference type="Proteomes" id="UP000591131">
    <property type="component" value="Unassembled WGS sequence"/>
</dbReference>
<dbReference type="InterPro" id="IPR002156">
    <property type="entry name" value="RNaseH_domain"/>
</dbReference>
<dbReference type="PANTHER" id="PTHR37984">
    <property type="entry name" value="PROTEIN CBG26694"/>
    <property type="match status" value="1"/>
</dbReference>
<dbReference type="PROSITE" id="PS50103">
    <property type="entry name" value="ZF_C3H1"/>
    <property type="match status" value="1"/>
</dbReference>
<dbReference type="SMART" id="SM00356">
    <property type="entry name" value="ZnF_C3H1"/>
    <property type="match status" value="1"/>
</dbReference>
<feature type="domain" description="Integrase catalytic" evidence="8">
    <location>
        <begin position="1436"/>
        <end position="1601"/>
    </location>
</feature>
<dbReference type="PANTHER" id="PTHR37984:SF5">
    <property type="entry name" value="PROTEIN NYNRIN-LIKE"/>
    <property type="match status" value="1"/>
</dbReference>
<dbReference type="SUPFAM" id="SSF53098">
    <property type="entry name" value="Ribonuclease H-like"/>
    <property type="match status" value="1"/>
</dbReference>
<proteinExistence type="predicted"/>
<dbReference type="InterPro" id="IPR043502">
    <property type="entry name" value="DNA/RNA_pol_sf"/>
</dbReference>
<feature type="domain" description="RNase H type-1" evidence="7">
    <location>
        <begin position="1104"/>
        <end position="1253"/>
    </location>
</feature>
<accession>A0A7J6MKR1</accession>
<evidence type="ECO:0000256" key="2">
    <source>
        <dbReference type="ARBA" id="ARBA00022771"/>
    </source>
</evidence>
<dbReference type="GO" id="GO:0004523">
    <property type="term" value="F:RNA-DNA hybrid ribonuclease activity"/>
    <property type="evidence" value="ECO:0007669"/>
    <property type="project" value="InterPro"/>
</dbReference>
<dbReference type="InterPro" id="IPR012337">
    <property type="entry name" value="RNaseH-like_sf"/>
</dbReference>
<dbReference type="GO" id="GO:0015074">
    <property type="term" value="P:DNA integration"/>
    <property type="evidence" value="ECO:0007669"/>
    <property type="project" value="InterPro"/>
</dbReference>
<evidence type="ECO:0000256" key="4">
    <source>
        <dbReference type="PROSITE-ProRule" id="PRU00723"/>
    </source>
</evidence>
<dbReference type="InterPro" id="IPR036397">
    <property type="entry name" value="RNaseH_sf"/>
</dbReference>
<keyword evidence="2 4" id="KW-0863">Zinc-finger</keyword>
<evidence type="ECO:0000313" key="9">
    <source>
        <dbReference type="EMBL" id="KAF4672182.1"/>
    </source>
</evidence>
<dbReference type="InterPro" id="IPR036855">
    <property type="entry name" value="Znf_CCCH_sf"/>
</dbReference>
<reference evidence="9 10" key="1">
    <citation type="submission" date="2020-04" db="EMBL/GenBank/DDBJ databases">
        <title>Perkinsus chesapeaki whole genome sequence.</title>
        <authorList>
            <person name="Bogema D.R."/>
        </authorList>
    </citation>
    <scope>NUCLEOTIDE SEQUENCE [LARGE SCALE GENOMIC DNA]</scope>
    <source>
        <strain evidence="9">ATCC PRA-425</strain>
    </source>
</reference>
<dbReference type="Gene3D" id="3.30.420.10">
    <property type="entry name" value="Ribonuclease H-like superfamily/Ribonuclease H"/>
    <property type="match status" value="2"/>
</dbReference>
<dbReference type="PROSITE" id="PS50879">
    <property type="entry name" value="RNASE_H_1"/>
    <property type="match status" value="1"/>
</dbReference>
<sequence length="1717" mass="191546">MGGHEDSEQHQHGTRTENVSATPLTPQVKAIRDLVMTWLVTPPTGLDVLEQAAQKVRAIPNVTNELFGQGIDAALLSTDPHEGKVAAILKRLVEWSPEGDRRIQTPLRRLLLGDFYSPFCENPLVTKKWGSTCQERLDRVGFQESLDCENQPVVVTKDALPQSISMPQPMDTDSKAGLSYSDALSMQDDSRSKMVTEGAVRVIADNGLTTLGLEGPTFSEMVTRKDLSEGRRIALSIEPVVFSGTGDSKPYPVWKRRFDLLCRRNGLLGDPVSIFYLLSRCLSAALVLAINPSPPGLAALQGWVDEIARIFGHLSVSCSGVSDDIARLGAEQRFSVTSQKSGESVADFVVRFSNAASDLAAFTGKSVSEEKLRTNFIRGVLPVWRSVAMDVLSRGGDFITLTRELSQRERLEKVVLGPKESGLSTGGSSYPRNRVHMMVEPDMVDNNTVNPRPASHRSSKKVCYAWRDGGKCRYGSRCRFRHDNNDGNPRQVDHSQTVETVSDTGHGISSGEDSLHHIDITGGSNSLPFVSLHITELGNIPCLLDSGAFWNYITSDYLKRLGLANRLLQSCDSNVSMPNGISEEIVGSIVIGDLPFRVMSTPDGRGAQYLIMGVKSMHELGIDINFADTGDKKNNGCPMGLFTISMKSPPLLYPVLKLSPLEVDNRLSLPWHHELSTVWSPNLLEDGLPNLSTNTTGWHMVVGSTGYRWRARRLREGELRDTPSQQFCIEVESPFDADRLKKIPPRKDYGGRLVGRLDNDEKVLFNKEVEKYTQKGWWKLVGPLATTPYTSSALIVFPVRSRKAGGGTTPIRPVLDARLRNGFSPPSSYEGPCIDSILFDIRLRWLDHSRIITRDASSAFYRVRLLPSCEVELIANGMVYKSSRLCFGLRAGPCCLWSALTYVLDVSLAELSRDVQQKLVDCAFYLYLDDLTLLINQMSGATSSTLTNKDTGDALINKITEVASRYGFDFPAVKGWDSLTCQRFKHLGIWWHFGEDGSLSFSCSKLKLPNVRIQQGMIKTSWSRRMIYSVAACVSSGCDPLLIHGRQRLAGDILKILCGHMTKNMDWDQLFTLDTEDPVYKVLCACVTVVEKYTNDVCSHAVHPTNHLKIYVDASSIGWAWVMFGESDDKNELCEIQSAAGVFKANQRSYHINRKELIALSKAIFAVHNGLSGKRTIPLVCTVTICCDSQTVCRWTTTNRCSSKSLEKVAVRRLVQSIREIIDDLRLVGINVTLEKVDGVTNMADNLSRAPIEWGLESLYHIVEEEETPLFPVDSVHTVQGGEVQGDGHPTLPTGLMARERVKLIQRDSPSLSPIIACLENNDKDLSSKGEVQDKRLTDDGLLMALKYPMGSYSGSPRETFVIPCDTENGKAEAYRIVNAFHESTHHNARYLSWDVSRYFDIDGLSRMCRTVCRRCLRCQNAMTKRFYSGAMGFTDTTASCIWDVVACDLAGPFKPDKDYGFTSALVLIDMYSHFVIIKGLRDQRTDTICSALNSVIQECGIMRQLRSDGGSNLTSQRFKRFMTSHGVDHQVANRYSPFQNGMVERSISNIKTTLRLFPEVLKNKHYGTSHWYSVMSRAVRRANDRPFMGTTPFTLWFGRERRPEEVARLSVPAGDKDPKKIAEQRSLQNDEFRMAREQRVIPRGYDPRSLKVTLGQKVKVFRPNQAPGTGHAAGYYKPAVYRVVDQEGVNVTLLEEGKPEEDEIVEHIRNLRPYYA</sequence>
<feature type="region of interest" description="Disordered" evidence="5">
    <location>
        <begin position="1"/>
        <end position="23"/>
    </location>
</feature>
<dbReference type="OrthoDB" id="10055784at2759"/>
<gene>
    <name evidence="9" type="ORF">FOL47_000833</name>
</gene>
<protein>
    <submittedName>
        <fullName evidence="9">Uncharacterized protein</fullName>
    </submittedName>
</protein>
<dbReference type="PROSITE" id="PS50994">
    <property type="entry name" value="INTEGRASE"/>
    <property type="match status" value="1"/>
</dbReference>
<keyword evidence="1 4" id="KW-0479">Metal-binding</keyword>
<dbReference type="GO" id="GO:0003676">
    <property type="term" value="F:nucleic acid binding"/>
    <property type="evidence" value="ECO:0007669"/>
    <property type="project" value="InterPro"/>
</dbReference>
<evidence type="ECO:0000259" key="7">
    <source>
        <dbReference type="PROSITE" id="PS50879"/>
    </source>
</evidence>
<dbReference type="SUPFAM" id="SSF56672">
    <property type="entry name" value="DNA/RNA polymerases"/>
    <property type="match status" value="1"/>
</dbReference>